<dbReference type="OMA" id="WIDVIYT"/>
<evidence type="ECO:0000256" key="3">
    <source>
        <dbReference type="ARBA" id="ARBA00022692"/>
    </source>
</evidence>
<feature type="transmembrane region" description="Helical" evidence="7">
    <location>
        <begin position="248"/>
        <end position="268"/>
    </location>
</feature>
<keyword evidence="5 7" id="KW-1133">Transmembrane helix</keyword>
<evidence type="ECO:0000313" key="9">
    <source>
        <dbReference type="Proteomes" id="UP000683925"/>
    </source>
</evidence>
<keyword evidence="3 7" id="KW-0812">Transmembrane</keyword>
<evidence type="ECO:0000256" key="2">
    <source>
        <dbReference type="ARBA" id="ARBA00022448"/>
    </source>
</evidence>
<dbReference type="PANTHER" id="PTHR13131">
    <property type="entry name" value="CYSTINOSIN"/>
    <property type="match status" value="1"/>
</dbReference>
<dbReference type="AlphaFoldDB" id="A0A8S1WG90"/>
<evidence type="ECO:0000256" key="6">
    <source>
        <dbReference type="ARBA" id="ARBA00023136"/>
    </source>
</evidence>
<dbReference type="SMART" id="SM00679">
    <property type="entry name" value="CTNS"/>
    <property type="match status" value="2"/>
</dbReference>
<feature type="transmembrane region" description="Helical" evidence="7">
    <location>
        <begin position="26"/>
        <end position="47"/>
    </location>
</feature>
<accession>A0A8S1WG90</accession>
<feature type="transmembrane region" description="Helical" evidence="7">
    <location>
        <begin position="67"/>
        <end position="89"/>
    </location>
</feature>
<keyword evidence="4" id="KW-0677">Repeat</keyword>
<comment type="subcellular location">
    <subcellularLocation>
        <location evidence="1">Endomembrane system</location>
        <topology evidence="1">Multi-pass membrane protein</topology>
    </subcellularLocation>
</comment>
<feature type="transmembrane region" description="Helical" evidence="7">
    <location>
        <begin position="206"/>
        <end position="228"/>
    </location>
</feature>
<organism evidence="8 9">
    <name type="scientific">Paramecium octaurelia</name>
    <dbReference type="NCBI Taxonomy" id="43137"/>
    <lineage>
        <taxon>Eukaryota</taxon>
        <taxon>Sar</taxon>
        <taxon>Alveolata</taxon>
        <taxon>Ciliophora</taxon>
        <taxon>Intramacronucleata</taxon>
        <taxon>Oligohymenophorea</taxon>
        <taxon>Peniculida</taxon>
        <taxon>Parameciidae</taxon>
        <taxon>Paramecium</taxon>
    </lineage>
</organism>
<evidence type="ECO:0000256" key="4">
    <source>
        <dbReference type="ARBA" id="ARBA00022737"/>
    </source>
</evidence>
<name>A0A8S1WG90_PAROT</name>
<dbReference type="EMBL" id="CAJJDP010000090">
    <property type="protein sequence ID" value="CAD8187695.1"/>
    <property type="molecule type" value="Genomic_DNA"/>
</dbReference>
<evidence type="ECO:0000313" key="8">
    <source>
        <dbReference type="EMBL" id="CAD8187695.1"/>
    </source>
</evidence>
<sequence length="287" mass="33403">MLSLQIIDSEITKYSSQEPNSKALDILSNVIGWCYIFCWSFSFYGQLFENYKVKKQVILQIQSVKGIAFEFLALNLTGYLFLSAYSLSGYLKGGDNGWPFNGNITLQDLIFALHSVAITILTILQTVYYYKKGDNPGVSLWCIIVLIILWAQAIFYIILTYIFGWEVIFTQEKLNVLYWMGYEKLFVTLIKNIPQVYLNYKRKSTVGWSIFNILLAFFGGILSFLQMLIDQINGKSANLVDMNIVKFILSWIVLGFDLIFMFQHYVLYNPKRNKQKAIKDEYQYMQE</sequence>
<dbReference type="PANTHER" id="PTHR13131:SF5">
    <property type="entry name" value="CYSTINOSIN"/>
    <property type="match status" value="1"/>
</dbReference>
<dbReference type="OrthoDB" id="75720at2759"/>
<proteinExistence type="predicted"/>
<keyword evidence="2" id="KW-0813">Transport</keyword>
<protein>
    <recommendedName>
        <fullName evidence="10">Cystinosin</fullName>
    </recommendedName>
</protein>
<keyword evidence="6 7" id="KW-0472">Membrane</keyword>
<comment type="caution">
    <text evidence="8">The sequence shown here is derived from an EMBL/GenBank/DDBJ whole genome shotgun (WGS) entry which is preliminary data.</text>
</comment>
<evidence type="ECO:0000256" key="5">
    <source>
        <dbReference type="ARBA" id="ARBA00022989"/>
    </source>
</evidence>
<gene>
    <name evidence="8" type="ORF">POCTA_138.1.T0910013</name>
</gene>
<feature type="transmembrane region" description="Helical" evidence="7">
    <location>
        <begin position="140"/>
        <end position="164"/>
    </location>
</feature>
<dbReference type="Proteomes" id="UP000683925">
    <property type="component" value="Unassembled WGS sequence"/>
</dbReference>
<dbReference type="GO" id="GO:0012505">
    <property type="term" value="C:endomembrane system"/>
    <property type="evidence" value="ECO:0007669"/>
    <property type="project" value="UniProtKB-SubCell"/>
</dbReference>
<dbReference type="InterPro" id="IPR005282">
    <property type="entry name" value="LC_transporter"/>
</dbReference>
<feature type="transmembrane region" description="Helical" evidence="7">
    <location>
        <begin position="109"/>
        <end position="128"/>
    </location>
</feature>
<evidence type="ECO:0008006" key="10">
    <source>
        <dbReference type="Google" id="ProtNLM"/>
    </source>
</evidence>
<feature type="transmembrane region" description="Helical" evidence="7">
    <location>
        <begin position="176"/>
        <end position="194"/>
    </location>
</feature>
<dbReference type="GO" id="GO:0005774">
    <property type="term" value="C:vacuolar membrane"/>
    <property type="evidence" value="ECO:0007669"/>
    <property type="project" value="TreeGrafter"/>
</dbReference>
<dbReference type="GO" id="GO:0015184">
    <property type="term" value="F:L-cystine transmembrane transporter activity"/>
    <property type="evidence" value="ECO:0007669"/>
    <property type="project" value="TreeGrafter"/>
</dbReference>
<evidence type="ECO:0000256" key="7">
    <source>
        <dbReference type="SAM" id="Phobius"/>
    </source>
</evidence>
<reference evidence="8" key="1">
    <citation type="submission" date="2021-01" db="EMBL/GenBank/DDBJ databases">
        <authorList>
            <consortium name="Genoscope - CEA"/>
            <person name="William W."/>
        </authorList>
    </citation>
    <scope>NUCLEOTIDE SEQUENCE</scope>
</reference>
<dbReference type="InterPro" id="IPR006603">
    <property type="entry name" value="PQ-loop_rpt"/>
</dbReference>
<dbReference type="Pfam" id="PF04193">
    <property type="entry name" value="PQ-loop"/>
    <property type="match status" value="2"/>
</dbReference>
<evidence type="ECO:0000256" key="1">
    <source>
        <dbReference type="ARBA" id="ARBA00004127"/>
    </source>
</evidence>
<keyword evidence="9" id="KW-1185">Reference proteome</keyword>